<gene>
    <name evidence="1" type="ORF">DIT97_30870</name>
</gene>
<dbReference type="SUPFAM" id="SSF81853">
    <property type="entry name" value="Family 10 polysaccharide lyase"/>
    <property type="match status" value="1"/>
</dbReference>
<dbReference type="Pfam" id="PF09492">
    <property type="entry name" value="Pec_lyase"/>
    <property type="match status" value="1"/>
</dbReference>
<evidence type="ECO:0000313" key="2">
    <source>
        <dbReference type="Proteomes" id="UP000263642"/>
    </source>
</evidence>
<proteinExistence type="predicted"/>
<evidence type="ECO:0008006" key="3">
    <source>
        <dbReference type="Google" id="ProtNLM"/>
    </source>
</evidence>
<protein>
    <recommendedName>
        <fullName evidence="3">Pectic acid lyase</fullName>
    </recommendedName>
</protein>
<sequence>MNGYEHYIELSLTQPTVPWKLNRLLLREVKKRRCFRLISVCCRMICCCLSYNYCEKELWFMSETRSLVRICLLFCICFVFCSLIADELRSAEVTEAEARQAMQKATKYFTSQVSTEGGYLWLYSQDLKEREGENQAPASRVWVQPPGTPSVGEAYLKAYQKTGEPYLLEAAKAAAMALVNGQLKSGGWNYYIDFEDRKAYQYRVNGGGPKARNTTTLDDNTTQAALQFLILIDQELKFKDQPIHEATIYALNALLKAQYPNGGWPQRFDSPPDPKDYPVIKANYPESWSREFPKKKYLDYYTFNDNLIEDLVGVMFLAHHVYQDQRYQQAALKAGDFIILAQMPAPQPAWAQQYNSQMQPAWARKFEPPAVTGGESQGIIKTLMQIYIYTGDKKYLKPIPPALAYLKKSELPDGKLARFYELKTNRPLYFTKKYQLTYKDNDLPTHYGFIIKSGVDSLEGRYQRLLDDSPEKLASMRFPTRRVRLTPSLTAKAKSAIDSLNSEGAWLRQGDLKASDKENLRIIDTRVFIRNLDTLADFVAASRKD</sequence>
<dbReference type="Gene3D" id="1.50.10.20">
    <property type="match status" value="1"/>
</dbReference>
<dbReference type="EMBL" id="DQAY01000191">
    <property type="protein sequence ID" value="HCO27193.1"/>
    <property type="molecule type" value="Genomic_DNA"/>
</dbReference>
<reference evidence="1 2" key="1">
    <citation type="journal article" date="2018" name="Nat. Biotechnol.">
        <title>A standardized bacterial taxonomy based on genome phylogeny substantially revises the tree of life.</title>
        <authorList>
            <person name="Parks D.H."/>
            <person name="Chuvochina M."/>
            <person name="Waite D.W."/>
            <person name="Rinke C."/>
            <person name="Skarshewski A."/>
            <person name="Chaumeil P.A."/>
            <person name="Hugenholtz P."/>
        </authorList>
    </citation>
    <scope>NUCLEOTIDE SEQUENCE [LARGE SCALE GENOMIC DNA]</scope>
    <source>
        <strain evidence="1">UBA9375</strain>
    </source>
</reference>
<evidence type="ECO:0000313" key="1">
    <source>
        <dbReference type="EMBL" id="HCO27193.1"/>
    </source>
</evidence>
<comment type="caution">
    <text evidence="1">The sequence shown here is derived from an EMBL/GenBank/DDBJ whole genome shotgun (WGS) entry which is preliminary data.</text>
</comment>
<accession>A0A3D3REF0</accession>
<organism evidence="1 2">
    <name type="scientific">Gimesia maris</name>
    <dbReference type="NCBI Taxonomy" id="122"/>
    <lineage>
        <taxon>Bacteria</taxon>
        <taxon>Pseudomonadati</taxon>
        <taxon>Planctomycetota</taxon>
        <taxon>Planctomycetia</taxon>
        <taxon>Planctomycetales</taxon>
        <taxon>Planctomycetaceae</taxon>
        <taxon>Gimesia</taxon>
    </lineage>
</organism>
<name>A0A3D3REF0_9PLAN</name>
<dbReference type="AlphaFoldDB" id="A0A3D3REF0"/>
<dbReference type="InterPro" id="IPR012669">
    <property type="entry name" value="Pectate_lyase"/>
</dbReference>
<dbReference type="Proteomes" id="UP000263642">
    <property type="component" value="Unassembled WGS sequence"/>
</dbReference>